<name>A0A1H9YVE2_9FIRM</name>
<keyword evidence="5" id="KW-1185">Reference proteome</keyword>
<dbReference type="Pfam" id="PF00291">
    <property type="entry name" value="PALP"/>
    <property type="match status" value="1"/>
</dbReference>
<dbReference type="RefSeq" id="WP_090438550.1">
    <property type="nucleotide sequence ID" value="NZ_FOHU01000001.1"/>
</dbReference>
<feature type="domain" description="Tryptophan synthase beta chain-like PALP" evidence="3">
    <location>
        <begin position="59"/>
        <end position="366"/>
    </location>
</feature>
<dbReference type="EMBL" id="FOHU01000001">
    <property type="protein sequence ID" value="SES73084.1"/>
    <property type="molecule type" value="Genomic_DNA"/>
</dbReference>
<dbReference type="InterPro" id="IPR050214">
    <property type="entry name" value="Cys_Synth/Cystath_Beta-Synth"/>
</dbReference>
<dbReference type="InterPro" id="IPR036052">
    <property type="entry name" value="TrpB-like_PALP_sf"/>
</dbReference>
<dbReference type="InterPro" id="IPR001926">
    <property type="entry name" value="TrpB-like_PALP"/>
</dbReference>
<dbReference type="NCBIfam" id="NF040741">
    <property type="entry name" value="ornith_OrtB"/>
    <property type="match status" value="1"/>
</dbReference>
<dbReference type="OrthoDB" id="9778118at2"/>
<dbReference type="GO" id="GO:1901605">
    <property type="term" value="P:alpha-amino acid metabolic process"/>
    <property type="evidence" value="ECO:0007669"/>
    <property type="project" value="UniProtKB-ARBA"/>
</dbReference>
<sequence>MNKDRSYEAVMARKSEIMKRAVGIDYAAFESGSIAFDYERMMQETGYSLQEMQKIQGETGVGNTPLLELNNISALARKFSPEGKGARIFIKDEATNPSGSFKARRAANAVYHAKKLGYKGVVAATSGNYGAAVASQAAMHGLKCIILQECYDSTGKGQPEIIEKARKCEAFGAEVVQLTVGPELFYTFLKILEETGYFNASLYTPFGIAGVETLGYELSMQFREREGKDPDVVVCTNAGGGNLTGTARGLRKAGAENVKIVAASVNLKGLHMASDGHFNKKSFTTGHTGFGMPFATWPDRSDVPRSAARPLRYMDQYVLVNQGEVFYMTEALAQLEGLERGPAGNTSLAAAFALAQELNTDEIIVVQETEYTGAGKHILPQLSFARDNGINIFFGNPDEEIQGENIILPSHPSLVKARNVDLNKLRASYIKNCIEISGAKQITKEDLAFIIMDCKSSEKFAEKVLEELKIEIV</sequence>
<evidence type="ECO:0000313" key="4">
    <source>
        <dbReference type="EMBL" id="SES73084.1"/>
    </source>
</evidence>
<evidence type="ECO:0000313" key="5">
    <source>
        <dbReference type="Proteomes" id="UP000199568"/>
    </source>
</evidence>
<reference evidence="4 5" key="1">
    <citation type="submission" date="2016-10" db="EMBL/GenBank/DDBJ databases">
        <authorList>
            <person name="de Groot N.N."/>
        </authorList>
    </citation>
    <scope>NUCLEOTIDE SEQUENCE [LARGE SCALE GENOMIC DNA]</scope>
    <source>
        <strain evidence="4 5">DSM 18979</strain>
    </source>
</reference>
<evidence type="ECO:0000256" key="1">
    <source>
        <dbReference type="ARBA" id="ARBA00001933"/>
    </source>
</evidence>
<accession>A0A1H9YVE2</accession>
<dbReference type="Proteomes" id="UP000199568">
    <property type="component" value="Unassembled WGS sequence"/>
</dbReference>
<organism evidence="4 5">
    <name type="scientific">Natronincola peptidivorans</name>
    <dbReference type="NCBI Taxonomy" id="426128"/>
    <lineage>
        <taxon>Bacteria</taxon>
        <taxon>Bacillati</taxon>
        <taxon>Bacillota</taxon>
        <taxon>Clostridia</taxon>
        <taxon>Peptostreptococcales</taxon>
        <taxon>Natronincolaceae</taxon>
        <taxon>Natronincola</taxon>
    </lineage>
</organism>
<dbReference type="CDD" id="cd00640">
    <property type="entry name" value="Trp-synth-beta_II"/>
    <property type="match status" value="1"/>
</dbReference>
<gene>
    <name evidence="4" type="ORF">SAMN05660297_00424</name>
</gene>
<dbReference type="FunFam" id="3.40.50.1100:FF:000051">
    <property type="entry name" value="2-amino-4-ketopentanoate thiolase beta subunit"/>
    <property type="match status" value="1"/>
</dbReference>
<keyword evidence="2" id="KW-0663">Pyridoxal phosphate</keyword>
<dbReference type="SUPFAM" id="SSF53686">
    <property type="entry name" value="Tryptophan synthase beta subunit-like PLP-dependent enzymes"/>
    <property type="match status" value="1"/>
</dbReference>
<protein>
    <submittedName>
        <fullName evidence="4">2-amino-4-ketopentanoate thiolase beta subunit</fullName>
    </submittedName>
</protein>
<dbReference type="Gene3D" id="3.40.50.1100">
    <property type="match status" value="2"/>
</dbReference>
<dbReference type="STRING" id="426128.SAMN05660297_00424"/>
<dbReference type="PANTHER" id="PTHR10314">
    <property type="entry name" value="CYSTATHIONINE BETA-SYNTHASE"/>
    <property type="match status" value="1"/>
</dbReference>
<evidence type="ECO:0000259" key="3">
    <source>
        <dbReference type="Pfam" id="PF00291"/>
    </source>
</evidence>
<dbReference type="InterPro" id="IPR053471">
    <property type="entry name" value="AKP_thiolase_beta"/>
</dbReference>
<dbReference type="AlphaFoldDB" id="A0A1H9YVE2"/>
<evidence type="ECO:0000256" key="2">
    <source>
        <dbReference type="ARBA" id="ARBA00022898"/>
    </source>
</evidence>
<comment type="cofactor">
    <cofactor evidence="1">
        <name>pyridoxal 5'-phosphate</name>
        <dbReference type="ChEBI" id="CHEBI:597326"/>
    </cofactor>
</comment>
<proteinExistence type="predicted"/>